<protein>
    <submittedName>
        <fullName evidence="1">Uncharacterized protein</fullName>
    </submittedName>
</protein>
<dbReference type="EMBL" id="PVNL01000061">
    <property type="protein sequence ID" value="PRQ07001.1"/>
    <property type="molecule type" value="Genomic_DNA"/>
</dbReference>
<organism evidence="1 2">
    <name type="scientific">Enhygromyxa salina</name>
    <dbReference type="NCBI Taxonomy" id="215803"/>
    <lineage>
        <taxon>Bacteria</taxon>
        <taxon>Pseudomonadati</taxon>
        <taxon>Myxococcota</taxon>
        <taxon>Polyangia</taxon>
        <taxon>Nannocystales</taxon>
        <taxon>Nannocystaceae</taxon>
        <taxon>Enhygromyxa</taxon>
    </lineage>
</organism>
<gene>
    <name evidence="1" type="ORF">ENSA7_32820</name>
</gene>
<dbReference type="AlphaFoldDB" id="A0A2S9YPI2"/>
<reference evidence="1 2" key="1">
    <citation type="submission" date="2018-03" db="EMBL/GenBank/DDBJ databases">
        <title>Draft Genome Sequences of the Obligatory Marine Myxobacteria Enhygromyxa salina SWB007.</title>
        <authorList>
            <person name="Poehlein A."/>
            <person name="Moghaddam J.A."/>
            <person name="Harms H."/>
            <person name="Alanjari M."/>
            <person name="Koenig G.M."/>
            <person name="Daniel R."/>
            <person name="Schaeberle T.F."/>
        </authorList>
    </citation>
    <scope>NUCLEOTIDE SEQUENCE [LARGE SCALE GENOMIC DNA]</scope>
    <source>
        <strain evidence="1 2">SWB007</strain>
    </source>
</reference>
<comment type="caution">
    <text evidence="1">The sequence shown here is derived from an EMBL/GenBank/DDBJ whole genome shotgun (WGS) entry which is preliminary data.</text>
</comment>
<proteinExistence type="predicted"/>
<accession>A0A2S9YPI2</accession>
<evidence type="ECO:0000313" key="2">
    <source>
        <dbReference type="Proteomes" id="UP000238823"/>
    </source>
</evidence>
<name>A0A2S9YPI2_9BACT</name>
<dbReference type="Proteomes" id="UP000238823">
    <property type="component" value="Unassembled WGS sequence"/>
</dbReference>
<sequence length="69" mass="7464">MNTTPTFEATVVAELPQQLFRLDTSEGQLVAGPSEECKRLGVPVRTGQRVLCRRASLDPGRGVILGLAR</sequence>
<evidence type="ECO:0000313" key="1">
    <source>
        <dbReference type="EMBL" id="PRQ07001.1"/>
    </source>
</evidence>